<dbReference type="Proteomes" id="UP000646776">
    <property type="component" value="Unassembled WGS sequence"/>
</dbReference>
<protein>
    <submittedName>
        <fullName evidence="3">Uncharacterized protein</fullName>
    </submittedName>
</protein>
<evidence type="ECO:0000256" key="1">
    <source>
        <dbReference type="SAM" id="MobiDB-lite"/>
    </source>
</evidence>
<accession>A0A918H2A0</accession>
<evidence type="ECO:0000313" key="4">
    <source>
        <dbReference type="Proteomes" id="UP000646776"/>
    </source>
</evidence>
<feature type="transmembrane region" description="Helical" evidence="2">
    <location>
        <begin position="81"/>
        <end position="100"/>
    </location>
</feature>
<keyword evidence="2" id="KW-1133">Transmembrane helix</keyword>
<feature type="compositionally biased region" description="Pro residues" evidence="1">
    <location>
        <begin position="9"/>
        <end position="23"/>
    </location>
</feature>
<reference evidence="3" key="1">
    <citation type="journal article" date="2014" name="Int. J. Syst. Evol. Microbiol.">
        <title>Complete genome sequence of Corynebacterium casei LMG S-19264T (=DSM 44701T), isolated from a smear-ripened cheese.</title>
        <authorList>
            <consortium name="US DOE Joint Genome Institute (JGI-PGF)"/>
            <person name="Walter F."/>
            <person name="Albersmeier A."/>
            <person name="Kalinowski J."/>
            <person name="Ruckert C."/>
        </authorList>
    </citation>
    <scope>NUCLEOTIDE SEQUENCE</scope>
    <source>
        <strain evidence="3">JCM 4125</strain>
    </source>
</reference>
<evidence type="ECO:0000256" key="2">
    <source>
        <dbReference type="SAM" id="Phobius"/>
    </source>
</evidence>
<dbReference type="EMBL" id="BMSA01000002">
    <property type="protein sequence ID" value="GGT34155.1"/>
    <property type="molecule type" value="Genomic_DNA"/>
</dbReference>
<dbReference type="RefSeq" id="WP_189707498.1">
    <property type="nucleotide sequence ID" value="NZ_BMSA01000002.1"/>
</dbReference>
<reference evidence="3" key="2">
    <citation type="submission" date="2020-09" db="EMBL/GenBank/DDBJ databases">
        <authorList>
            <person name="Sun Q."/>
            <person name="Ohkuma M."/>
        </authorList>
    </citation>
    <scope>NUCLEOTIDE SEQUENCE</scope>
    <source>
        <strain evidence="3">JCM 4125</strain>
    </source>
</reference>
<feature type="transmembrane region" description="Helical" evidence="2">
    <location>
        <begin position="129"/>
        <end position="148"/>
    </location>
</feature>
<feature type="transmembrane region" description="Helical" evidence="2">
    <location>
        <begin position="160"/>
        <end position="178"/>
    </location>
</feature>
<gene>
    <name evidence="3" type="ORF">GCM10010226_07690</name>
</gene>
<feature type="region of interest" description="Disordered" evidence="1">
    <location>
        <begin position="1"/>
        <end position="58"/>
    </location>
</feature>
<feature type="compositionally biased region" description="Low complexity" evidence="1">
    <location>
        <begin position="32"/>
        <end position="56"/>
    </location>
</feature>
<evidence type="ECO:0000313" key="3">
    <source>
        <dbReference type="EMBL" id="GGT34155.1"/>
    </source>
</evidence>
<sequence length="211" mass="22159">MSFGEPNNPYGPPQPAPQQPPAPGYGYPGQPPQQGYGAPQAPGYGQQPYPQYPGDPGFQGGYPGGPVGPFAMPSLARAAQIMLGIVVLAHVIVAGGYAWVLSVWDEKMDEAGVTGTADAEQVADLGKGVIVFLVGLAAVFAILGLILLLQWTKGGNGVRVCAIVYGSFAIVTGIFMIAAWGLGIVLMVVSILLIVFSAKRVTAEWFRRPRY</sequence>
<dbReference type="AlphaFoldDB" id="A0A918H2A0"/>
<comment type="caution">
    <text evidence="3">The sequence shown here is derived from an EMBL/GenBank/DDBJ whole genome shotgun (WGS) entry which is preliminary data.</text>
</comment>
<proteinExistence type="predicted"/>
<dbReference type="SUPFAM" id="SSF81995">
    <property type="entry name" value="beta-sandwich domain of Sec23/24"/>
    <property type="match status" value="1"/>
</dbReference>
<organism evidence="3 4">
    <name type="scientific">Streptomyces phaeofaciens</name>
    <dbReference type="NCBI Taxonomy" id="68254"/>
    <lineage>
        <taxon>Bacteria</taxon>
        <taxon>Bacillati</taxon>
        <taxon>Actinomycetota</taxon>
        <taxon>Actinomycetes</taxon>
        <taxon>Kitasatosporales</taxon>
        <taxon>Streptomycetaceae</taxon>
        <taxon>Streptomyces</taxon>
    </lineage>
</organism>
<keyword evidence="2" id="KW-0472">Membrane</keyword>
<keyword evidence="4" id="KW-1185">Reference proteome</keyword>
<keyword evidence="2" id="KW-0812">Transmembrane</keyword>
<name>A0A918H2A0_9ACTN</name>